<feature type="domain" description="C2" evidence="1">
    <location>
        <begin position="1"/>
        <end position="120"/>
    </location>
</feature>
<dbReference type="AlphaFoldDB" id="H2Y3G3"/>
<reference evidence="2" key="2">
    <citation type="journal article" date="2008" name="Genome Biol.">
        <title>Improved genome assembly and evidence-based global gene model set for the chordate Ciona intestinalis: new insight into intron and operon populations.</title>
        <authorList>
            <person name="Satou Y."/>
            <person name="Mineta K."/>
            <person name="Ogasawara M."/>
            <person name="Sasakura Y."/>
            <person name="Shoguchi E."/>
            <person name="Ueno K."/>
            <person name="Yamada L."/>
            <person name="Matsumoto J."/>
            <person name="Wasserscheid J."/>
            <person name="Dewar K."/>
            <person name="Wiley G.B."/>
            <person name="Macmil S.L."/>
            <person name="Roe B.A."/>
            <person name="Zeller R.W."/>
            <person name="Hastings K.E."/>
            <person name="Lemaire P."/>
            <person name="Lindquist E."/>
            <person name="Endo T."/>
            <person name="Hotta K."/>
            <person name="Inaba K."/>
        </authorList>
    </citation>
    <scope>NUCLEOTIDE SEQUENCE [LARGE SCALE GENOMIC DNA]</scope>
    <source>
        <strain evidence="2">wild type</strain>
    </source>
</reference>
<sequence length="154" mass="17301">MSIALRYIQGREKFGQLEIVVQGVRSLPTAADKSNIFVKGYFLPDKARATKQKTPLLQSSSNVQFDHQFVYTKVASDELSQRCVEITVWKEGLIGPNKLLGAVRLSTGTGQSFGDNVHWMDSTTEEIQLWQKMFDNFGSWSEGTITLRNIKPAT</sequence>
<evidence type="ECO:0000259" key="1">
    <source>
        <dbReference type="PROSITE" id="PS50004"/>
    </source>
</evidence>
<dbReference type="PANTHER" id="PTHR45716:SF2">
    <property type="entry name" value="BITESIZE, ISOFORM I"/>
    <property type="match status" value="1"/>
</dbReference>
<evidence type="ECO:0000313" key="2">
    <source>
        <dbReference type="Ensembl" id="ENSCINP00000036448.1"/>
    </source>
</evidence>
<protein>
    <recommendedName>
        <fullName evidence="1">C2 domain-containing protein</fullName>
    </recommendedName>
</protein>
<dbReference type="InParanoid" id="H2Y3G3"/>
<keyword evidence="3" id="KW-1185">Reference proteome</keyword>
<proteinExistence type="predicted"/>
<dbReference type="Pfam" id="PF00168">
    <property type="entry name" value="C2"/>
    <property type="match status" value="1"/>
</dbReference>
<reference evidence="2" key="4">
    <citation type="submission" date="2025-09" db="UniProtKB">
        <authorList>
            <consortium name="Ensembl"/>
        </authorList>
    </citation>
    <scope>IDENTIFICATION</scope>
</reference>
<dbReference type="SUPFAM" id="SSF49562">
    <property type="entry name" value="C2 domain (Calcium/lipid-binding domain, CaLB)"/>
    <property type="match status" value="1"/>
</dbReference>
<reference evidence="2" key="3">
    <citation type="submission" date="2025-08" db="UniProtKB">
        <authorList>
            <consortium name="Ensembl"/>
        </authorList>
    </citation>
    <scope>IDENTIFICATION</scope>
</reference>
<dbReference type="Gene3D" id="2.60.40.150">
    <property type="entry name" value="C2 domain"/>
    <property type="match status" value="1"/>
</dbReference>
<dbReference type="Ensembl" id="ENSCINT00000031700.1">
    <property type="protein sequence ID" value="ENSCINP00000036448.1"/>
    <property type="gene ID" value="ENSCING00000023408.1"/>
</dbReference>
<dbReference type="SMART" id="SM00239">
    <property type="entry name" value="C2"/>
    <property type="match status" value="1"/>
</dbReference>
<dbReference type="EMBL" id="EAAA01002272">
    <property type="status" value="NOT_ANNOTATED_CDS"/>
    <property type="molecule type" value="Genomic_DNA"/>
</dbReference>
<reference evidence="3" key="1">
    <citation type="journal article" date="2002" name="Science">
        <title>The draft genome of Ciona intestinalis: insights into chordate and vertebrate origins.</title>
        <authorList>
            <person name="Dehal P."/>
            <person name="Satou Y."/>
            <person name="Campbell R.K."/>
            <person name="Chapman J."/>
            <person name="Degnan B."/>
            <person name="De Tomaso A."/>
            <person name="Davidson B."/>
            <person name="Di Gregorio A."/>
            <person name="Gelpke M."/>
            <person name="Goodstein D.M."/>
            <person name="Harafuji N."/>
            <person name="Hastings K.E."/>
            <person name="Ho I."/>
            <person name="Hotta K."/>
            <person name="Huang W."/>
            <person name="Kawashima T."/>
            <person name="Lemaire P."/>
            <person name="Martinez D."/>
            <person name="Meinertzhagen I.A."/>
            <person name="Necula S."/>
            <person name="Nonaka M."/>
            <person name="Putnam N."/>
            <person name="Rash S."/>
            <person name="Saiga H."/>
            <person name="Satake M."/>
            <person name="Terry A."/>
            <person name="Yamada L."/>
            <person name="Wang H.G."/>
            <person name="Awazu S."/>
            <person name="Azumi K."/>
            <person name="Boore J."/>
            <person name="Branno M."/>
            <person name="Chin-Bow S."/>
            <person name="DeSantis R."/>
            <person name="Doyle S."/>
            <person name="Francino P."/>
            <person name="Keys D.N."/>
            <person name="Haga S."/>
            <person name="Hayashi H."/>
            <person name="Hino K."/>
            <person name="Imai K.S."/>
            <person name="Inaba K."/>
            <person name="Kano S."/>
            <person name="Kobayashi K."/>
            <person name="Kobayashi M."/>
            <person name="Lee B.I."/>
            <person name="Makabe K.W."/>
            <person name="Manohar C."/>
            <person name="Matassi G."/>
            <person name="Medina M."/>
            <person name="Mochizuki Y."/>
            <person name="Mount S."/>
            <person name="Morishita T."/>
            <person name="Miura S."/>
            <person name="Nakayama A."/>
            <person name="Nishizaka S."/>
            <person name="Nomoto H."/>
            <person name="Ohta F."/>
            <person name="Oishi K."/>
            <person name="Rigoutsos I."/>
            <person name="Sano M."/>
            <person name="Sasaki A."/>
            <person name="Sasakura Y."/>
            <person name="Shoguchi E."/>
            <person name="Shin-i T."/>
            <person name="Spagnuolo A."/>
            <person name="Stainier D."/>
            <person name="Suzuki M.M."/>
            <person name="Tassy O."/>
            <person name="Takatori N."/>
            <person name="Tokuoka M."/>
            <person name="Yagi K."/>
            <person name="Yoshizaki F."/>
            <person name="Wada S."/>
            <person name="Zhang C."/>
            <person name="Hyatt P.D."/>
            <person name="Larimer F."/>
            <person name="Detter C."/>
            <person name="Doggett N."/>
            <person name="Glavina T."/>
            <person name="Hawkins T."/>
            <person name="Richardson P."/>
            <person name="Lucas S."/>
            <person name="Kohara Y."/>
            <person name="Levine M."/>
            <person name="Satoh N."/>
            <person name="Rokhsar D.S."/>
        </authorList>
    </citation>
    <scope>NUCLEOTIDE SEQUENCE [LARGE SCALE GENOMIC DNA]</scope>
</reference>
<dbReference type="InterPro" id="IPR043567">
    <property type="entry name" value="SYTL1-5_C2B"/>
</dbReference>
<organism evidence="2 3">
    <name type="scientific">Ciona intestinalis</name>
    <name type="common">Transparent sea squirt</name>
    <name type="synonym">Ascidia intestinalis</name>
    <dbReference type="NCBI Taxonomy" id="7719"/>
    <lineage>
        <taxon>Eukaryota</taxon>
        <taxon>Metazoa</taxon>
        <taxon>Chordata</taxon>
        <taxon>Tunicata</taxon>
        <taxon>Ascidiacea</taxon>
        <taxon>Phlebobranchia</taxon>
        <taxon>Cionidae</taxon>
        <taxon>Ciona</taxon>
    </lineage>
</organism>
<name>H2Y3G3_CIOIN</name>
<dbReference type="GeneTree" id="ENSGT00940000173706"/>
<dbReference type="PANTHER" id="PTHR45716">
    <property type="entry name" value="BITESIZE, ISOFORM I"/>
    <property type="match status" value="1"/>
</dbReference>
<dbReference type="InterPro" id="IPR000008">
    <property type="entry name" value="C2_dom"/>
</dbReference>
<dbReference type="CDD" id="cd04020">
    <property type="entry name" value="C2B_SLP_1-2-3-4"/>
    <property type="match status" value="1"/>
</dbReference>
<dbReference type="STRING" id="7719.ENSCINP00000036448"/>
<dbReference type="FunFam" id="2.60.40.150:FF:000551">
    <property type="entry name" value="Uncharacterized protein"/>
    <property type="match status" value="1"/>
</dbReference>
<dbReference type="OMA" id="NTWICGE"/>
<accession>H2Y3G3</accession>
<dbReference type="Proteomes" id="UP000008144">
    <property type="component" value="Chromosome 6"/>
</dbReference>
<dbReference type="HOGENOM" id="CLU_1703599_0_0_1"/>
<dbReference type="PROSITE" id="PS50004">
    <property type="entry name" value="C2"/>
    <property type="match status" value="1"/>
</dbReference>
<evidence type="ECO:0000313" key="3">
    <source>
        <dbReference type="Proteomes" id="UP000008144"/>
    </source>
</evidence>
<dbReference type="InterPro" id="IPR035892">
    <property type="entry name" value="C2_domain_sf"/>
</dbReference>